<dbReference type="AlphaFoldDB" id="A0A8T3A6Y3"/>
<protein>
    <submittedName>
        <fullName evidence="2">Uncharacterized protein</fullName>
    </submittedName>
</protein>
<dbReference type="InterPro" id="IPR011256">
    <property type="entry name" value="Reg_factor_effector_dom_sf"/>
</dbReference>
<comment type="caution">
    <text evidence="2">The sequence shown here is derived from an EMBL/GenBank/DDBJ whole genome shotgun (WGS) entry which is preliminary data.</text>
</comment>
<dbReference type="OrthoDB" id="44820at2759"/>
<dbReference type="Gene3D" id="3.20.80.10">
    <property type="entry name" value="Regulatory factor, effector binding domain"/>
    <property type="match status" value="1"/>
</dbReference>
<evidence type="ECO:0000313" key="3">
    <source>
        <dbReference type="Proteomes" id="UP000829196"/>
    </source>
</evidence>
<sequence length="103" mass="11387">MSSLPEPSLETISLRKVGGIAAALKFSGRPTEDVVRQKEKELRSALIQAGLNPIRGCVLARYNDPGRTWSFIMRPDGRTIRLSTGYPTVTIGIQRYRAGYPPN</sequence>
<dbReference type="Pfam" id="PF04832">
    <property type="entry name" value="SOUL"/>
    <property type="match status" value="1"/>
</dbReference>
<evidence type="ECO:0000313" key="2">
    <source>
        <dbReference type="EMBL" id="KAI0491819.1"/>
    </source>
</evidence>
<accession>A0A8T3A6Y3</accession>
<dbReference type="EMBL" id="JAGYWB010000018">
    <property type="protein sequence ID" value="KAI0491819.1"/>
    <property type="molecule type" value="Genomic_DNA"/>
</dbReference>
<keyword evidence="3" id="KW-1185">Reference proteome</keyword>
<dbReference type="Proteomes" id="UP000829196">
    <property type="component" value="Unassembled WGS sequence"/>
</dbReference>
<comment type="similarity">
    <text evidence="1">Belongs to the HEBP family.</text>
</comment>
<proteinExistence type="inferred from homology"/>
<gene>
    <name evidence="2" type="ORF">KFK09_026080</name>
</gene>
<dbReference type="InterPro" id="IPR006917">
    <property type="entry name" value="SOUL_heme-bd"/>
</dbReference>
<reference evidence="2" key="1">
    <citation type="journal article" date="2022" name="Front. Genet.">
        <title>Chromosome-Scale Assembly of the Dendrobium nobile Genome Provides Insights Into the Molecular Mechanism of the Biosynthesis of the Medicinal Active Ingredient of Dendrobium.</title>
        <authorList>
            <person name="Xu Q."/>
            <person name="Niu S.-C."/>
            <person name="Li K.-L."/>
            <person name="Zheng P.-J."/>
            <person name="Zhang X.-J."/>
            <person name="Jia Y."/>
            <person name="Liu Y."/>
            <person name="Niu Y.-X."/>
            <person name="Yu L.-H."/>
            <person name="Chen D.-F."/>
            <person name="Zhang G.-Q."/>
        </authorList>
    </citation>
    <scope>NUCLEOTIDE SEQUENCE</scope>
    <source>
        <tissue evidence="2">Leaf</tissue>
    </source>
</reference>
<organism evidence="2 3">
    <name type="scientific">Dendrobium nobile</name>
    <name type="common">Orchid</name>
    <dbReference type="NCBI Taxonomy" id="94219"/>
    <lineage>
        <taxon>Eukaryota</taxon>
        <taxon>Viridiplantae</taxon>
        <taxon>Streptophyta</taxon>
        <taxon>Embryophyta</taxon>
        <taxon>Tracheophyta</taxon>
        <taxon>Spermatophyta</taxon>
        <taxon>Magnoliopsida</taxon>
        <taxon>Liliopsida</taxon>
        <taxon>Asparagales</taxon>
        <taxon>Orchidaceae</taxon>
        <taxon>Epidendroideae</taxon>
        <taxon>Malaxideae</taxon>
        <taxon>Dendrobiinae</taxon>
        <taxon>Dendrobium</taxon>
    </lineage>
</organism>
<evidence type="ECO:0000256" key="1">
    <source>
        <dbReference type="ARBA" id="ARBA00009817"/>
    </source>
</evidence>
<dbReference type="SUPFAM" id="SSF55136">
    <property type="entry name" value="Probable bacterial effector-binding domain"/>
    <property type="match status" value="1"/>
</dbReference>
<dbReference type="SMR" id="A0A8T3A6Y3"/>
<name>A0A8T3A6Y3_DENNO</name>